<dbReference type="Proteomes" id="UP000692954">
    <property type="component" value="Unassembled WGS sequence"/>
</dbReference>
<reference evidence="1" key="1">
    <citation type="submission" date="2021-01" db="EMBL/GenBank/DDBJ databases">
        <authorList>
            <consortium name="Genoscope - CEA"/>
            <person name="William W."/>
        </authorList>
    </citation>
    <scope>NUCLEOTIDE SEQUENCE</scope>
</reference>
<proteinExistence type="predicted"/>
<dbReference type="EMBL" id="CAJJDN010000019">
    <property type="protein sequence ID" value="CAD8064769.1"/>
    <property type="molecule type" value="Genomic_DNA"/>
</dbReference>
<gene>
    <name evidence="1" type="ORF">PSON_ATCC_30995.1.T0190283</name>
</gene>
<organism evidence="1 2">
    <name type="scientific">Paramecium sonneborni</name>
    <dbReference type="NCBI Taxonomy" id="65129"/>
    <lineage>
        <taxon>Eukaryota</taxon>
        <taxon>Sar</taxon>
        <taxon>Alveolata</taxon>
        <taxon>Ciliophora</taxon>
        <taxon>Intramacronucleata</taxon>
        <taxon>Oligohymenophorea</taxon>
        <taxon>Peniculida</taxon>
        <taxon>Parameciidae</taxon>
        <taxon>Paramecium</taxon>
    </lineage>
</organism>
<sequence length="93" mass="10849">MKQPLQSRLIIQDARRKNLSAIALIDPSPKQVTIRKASIGTFKNKENININETQKQKTPQNTNTEDIRKQISQLIKRTTQQQRTKLKKIDIHF</sequence>
<protein>
    <submittedName>
        <fullName evidence="1">Uncharacterized protein</fullName>
    </submittedName>
</protein>
<comment type="caution">
    <text evidence="1">The sequence shown here is derived from an EMBL/GenBank/DDBJ whole genome shotgun (WGS) entry which is preliminary data.</text>
</comment>
<accession>A0A8S1LD05</accession>
<dbReference type="AlphaFoldDB" id="A0A8S1LD05"/>
<evidence type="ECO:0000313" key="2">
    <source>
        <dbReference type="Proteomes" id="UP000692954"/>
    </source>
</evidence>
<keyword evidence="2" id="KW-1185">Reference proteome</keyword>
<name>A0A8S1LD05_9CILI</name>
<evidence type="ECO:0000313" key="1">
    <source>
        <dbReference type="EMBL" id="CAD8064769.1"/>
    </source>
</evidence>